<organism evidence="1 2">
    <name type="scientific">Candidatus Lloydbacteria bacterium RIFCSPHIGHO2_01_FULL_49_22</name>
    <dbReference type="NCBI Taxonomy" id="1798658"/>
    <lineage>
        <taxon>Bacteria</taxon>
        <taxon>Candidatus Lloydiibacteriota</taxon>
    </lineage>
</organism>
<accession>A0A1G2CXU8</accession>
<dbReference type="Proteomes" id="UP000177122">
    <property type="component" value="Unassembled WGS sequence"/>
</dbReference>
<protein>
    <submittedName>
        <fullName evidence="1">Uncharacterized protein</fullName>
    </submittedName>
</protein>
<proteinExistence type="predicted"/>
<reference evidence="1 2" key="1">
    <citation type="journal article" date="2016" name="Nat. Commun.">
        <title>Thousands of microbial genomes shed light on interconnected biogeochemical processes in an aquifer system.</title>
        <authorList>
            <person name="Anantharaman K."/>
            <person name="Brown C.T."/>
            <person name="Hug L.A."/>
            <person name="Sharon I."/>
            <person name="Castelle C.J."/>
            <person name="Probst A.J."/>
            <person name="Thomas B.C."/>
            <person name="Singh A."/>
            <person name="Wilkins M.J."/>
            <person name="Karaoz U."/>
            <person name="Brodie E.L."/>
            <person name="Williams K.H."/>
            <person name="Hubbard S.S."/>
            <person name="Banfield J.F."/>
        </authorList>
    </citation>
    <scope>NUCLEOTIDE SEQUENCE [LARGE SCALE GENOMIC DNA]</scope>
</reference>
<dbReference type="AlphaFoldDB" id="A0A1G2CXU8"/>
<name>A0A1G2CXU8_9BACT</name>
<evidence type="ECO:0000313" key="1">
    <source>
        <dbReference type="EMBL" id="OGZ06087.1"/>
    </source>
</evidence>
<dbReference type="EMBL" id="MHLI01000005">
    <property type="protein sequence ID" value="OGZ06087.1"/>
    <property type="molecule type" value="Genomic_DNA"/>
</dbReference>
<comment type="caution">
    <text evidence="1">The sequence shown here is derived from an EMBL/GenBank/DDBJ whole genome shotgun (WGS) entry which is preliminary data.</text>
</comment>
<sequence>MNNTLKIGGLTLLLILISVLSYAFFSQPETITLAREEAIDTIIGAYPELAAYKVVSLPPSFIEAKRADAGWDVGFIELGSGVPGVLSATCYHVTDAKAVVLIGVYAQLNDKTAERIELTTCEPVFAEQTAPAAPITAPVIPPVTQDTVLPYGDVTLRLGQIATFKDLSMRPIAIEEDSRCPNDVQCIQAGTVRVKVSVTTGGRSRVSILKLGEIVAADNETILLAHVLPEQNSKITETDADYQLQFTVLPQEPKVTPSVLGKCFIGGCSGQLCTERPDAISTCEYNAAYACYQSGVCERQPSGTCGWTETPELAACLLNSASATL</sequence>
<gene>
    <name evidence="1" type="ORF">A2845_01580</name>
</gene>
<evidence type="ECO:0000313" key="2">
    <source>
        <dbReference type="Proteomes" id="UP000177122"/>
    </source>
</evidence>